<name>A0A165EJL0_9APHY</name>
<sequence>MRCLVSFCRSSDSRKVTKTVMITLFAHASLCILSGCCRCRSLVCCLSRTAFLHFCSVTLPHLYFAVLQLPTPPHPPPNPPTHHRSDFMPHSRSRSSSVALWAFIAGLARSDRRSFFTFHLPLASHAFRFHSGSIPFIDVYYHSTHCIRE</sequence>
<gene>
    <name evidence="1" type="ORF">LAESUDRAFT_118561</name>
</gene>
<evidence type="ECO:0000313" key="1">
    <source>
        <dbReference type="EMBL" id="KZT07186.1"/>
    </source>
</evidence>
<accession>A0A165EJL0</accession>
<dbReference type="EMBL" id="KV427620">
    <property type="protein sequence ID" value="KZT07186.1"/>
    <property type="molecule type" value="Genomic_DNA"/>
</dbReference>
<protein>
    <submittedName>
        <fullName evidence="1">Uncharacterized protein</fullName>
    </submittedName>
</protein>
<dbReference type="AlphaFoldDB" id="A0A165EJL0"/>
<dbReference type="GeneID" id="63818269"/>
<dbReference type="Proteomes" id="UP000076871">
    <property type="component" value="Unassembled WGS sequence"/>
</dbReference>
<proteinExistence type="predicted"/>
<keyword evidence="2" id="KW-1185">Reference proteome</keyword>
<reference evidence="1 2" key="1">
    <citation type="journal article" date="2016" name="Mol. Biol. Evol.">
        <title>Comparative Genomics of Early-Diverging Mushroom-Forming Fungi Provides Insights into the Origins of Lignocellulose Decay Capabilities.</title>
        <authorList>
            <person name="Nagy L.G."/>
            <person name="Riley R."/>
            <person name="Tritt A."/>
            <person name="Adam C."/>
            <person name="Daum C."/>
            <person name="Floudas D."/>
            <person name="Sun H."/>
            <person name="Yadav J.S."/>
            <person name="Pangilinan J."/>
            <person name="Larsson K.H."/>
            <person name="Matsuura K."/>
            <person name="Barry K."/>
            <person name="Labutti K."/>
            <person name="Kuo R."/>
            <person name="Ohm R.A."/>
            <person name="Bhattacharya S.S."/>
            <person name="Shirouzu T."/>
            <person name="Yoshinaga Y."/>
            <person name="Martin F.M."/>
            <person name="Grigoriev I.V."/>
            <person name="Hibbett D.S."/>
        </authorList>
    </citation>
    <scope>NUCLEOTIDE SEQUENCE [LARGE SCALE GENOMIC DNA]</scope>
    <source>
        <strain evidence="1 2">93-53</strain>
    </source>
</reference>
<organism evidence="1 2">
    <name type="scientific">Laetiporus sulphureus 93-53</name>
    <dbReference type="NCBI Taxonomy" id="1314785"/>
    <lineage>
        <taxon>Eukaryota</taxon>
        <taxon>Fungi</taxon>
        <taxon>Dikarya</taxon>
        <taxon>Basidiomycota</taxon>
        <taxon>Agaricomycotina</taxon>
        <taxon>Agaricomycetes</taxon>
        <taxon>Polyporales</taxon>
        <taxon>Laetiporus</taxon>
    </lineage>
</organism>
<dbReference type="InParanoid" id="A0A165EJL0"/>
<dbReference type="RefSeq" id="XP_040764926.1">
    <property type="nucleotide sequence ID" value="XM_040901237.1"/>
</dbReference>
<evidence type="ECO:0000313" key="2">
    <source>
        <dbReference type="Proteomes" id="UP000076871"/>
    </source>
</evidence>